<name>A0A3S2Y6B6_9PROT</name>
<reference evidence="3" key="1">
    <citation type="submission" date="2019-01" db="EMBL/GenBank/DDBJ databases">
        <title>Gri0909 isolated from a small marine red alga.</title>
        <authorList>
            <person name="Kim J."/>
            <person name="Jeong S.E."/>
            <person name="Jeon C.O."/>
        </authorList>
    </citation>
    <scope>NUCLEOTIDE SEQUENCE [LARGE SCALE GENOMIC DNA]</scope>
    <source>
        <strain evidence="3">Gri0909</strain>
    </source>
</reference>
<accession>A0A3S2Y6B6</accession>
<dbReference type="EMBL" id="SADE01000001">
    <property type="protein sequence ID" value="RVU39568.1"/>
    <property type="molecule type" value="Genomic_DNA"/>
</dbReference>
<dbReference type="PIRSF" id="PIRSF017082">
    <property type="entry name" value="YflP"/>
    <property type="match status" value="1"/>
</dbReference>
<dbReference type="Gene3D" id="3.40.190.10">
    <property type="entry name" value="Periplasmic binding protein-like II"/>
    <property type="match status" value="1"/>
</dbReference>
<comment type="similarity">
    <text evidence="1">Belongs to the UPF0065 (bug) family.</text>
</comment>
<evidence type="ECO:0000313" key="2">
    <source>
        <dbReference type="EMBL" id="RVU39568.1"/>
    </source>
</evidence>
<dbReference type="Proteomes" id="UP000287447">
    <property type="component" value="Unassembled WGS sequence"/>
</dbReference>
<comment type="caution">
    <text evidence="2">The sequence shown here is derived from an EMBL/GenBank/DDBJ whole genome shotgun (WGS) entry which is preliminary data.</text>
</comment>
<gene>
    <name evidence="2" type="ORF">EOI86_10175</name>
</gene>
<evidence type="ECO:0000313" key="3">
    <source>
        <dbReference type="Proteomes" id="UP000287447"/>
    </source>
</evidence>
<dbReference type="PANTHER" id="PTHR42928:SF5">
    <property type="entry name" value="BLR1237 PROTEIN"/>
    <property type="match status" value="1"/>
</dbReference>
<dbReference type="PANTHER" id="PTHR42928">
    <property type="entry name" value="TRICARBOXYLATE-BINDING PROTEIN"/>
    <property type="match status" value="1"/>
</dbReference>
<dbReference type="InterPro" id="IPR042100">
    <property type="entry name" value="Bug_dom1"/>
</dbReference>
<dbReference type="Pfam" id="PF03401">
    <property type="entry name" value="TctC"/>
    <property type="match status" value="1"/>
</dbReference>
<dbReference type="SUPFAM" id="SSF53850">
    <property type="entry name" value="Periplasmic binding protein-like II"/>
    <property type="match status" value="1"/>
</dbReference>
<dbReference type="CDD" id="cd07012">
    <property type="entry name" value="PBP2_Bug_TTT"/>
    <property type="match status" value="1"/>
</dbReference>
<evidence type="ECO:0000256" key="1">
    <source>
        <dbReference type="ARBA" id="ARBA00006987"/>
    </source>
</evidence>
<proteinExistence type="inferred from homology"/>
<dbReference type="InterPro" id="IPR005064">
    <property type="entry name" value="BUG"/>
</dbReference>
<organism evidence="2 3">
    <name type="scientific">Hwanghaeella grinnelliae</name>
    <dbReference type="NCBI Taxonomy" id="2500179"/>
    <lineage>
        <taxon>Bacteria</taxon>
        <taxon>Pseudomonadati</taxon>
        <taxon>Pseudomonadota</taxon>
        <taxon>Alphaproteobacteria</taxon>
        <taxon>Rhodospirillales</taxon>
        <taxon>Rhodospirillaceae</taxon>
        <taxon>Hwanghaeella</taxon>
    </lineage>
</organism>
<dbReference type="Gene3D" id="3.40.190.150">
    <property type="entry name" value="Bordetella uptake gene, domain 1"/>
    <property type="match status" value="1"/>
</dbReference>
<dbReference type="AlphaFoldDB" id="A0A3S2Y6B6"/>
<protein>
    <submittedName>
        <fullName evidence="2">Tripartite tricarboxylate transporter substrate binding protein</fullName>
    </submittedName>
</protein>
<sequence>MPVPVRHRKNMFQQIVKNQMGGIKMYTITKRGLLHFVAAGLLGAVGFGHTALAADYPTGPITMLVGYGAGGQTDLVARATAKVMAGELGVPINVVNKPGAGGAVAARDIAKAKPDGYTMLFHSNSVINSAPFIMEQVNYTPEDFEYAGMITAYQVGMATQKDRPFNTITEYVDWAKKNPGSSYGALSPEARLYITEIAKQNGLDVNIVPLKSGSEMINALLGNQVALAFSGGIHYRYPDELKTVSALTTFRHTSAPDVPTIEEEGYPLGMDSRTTLILPKGTPRPILDRLAGALKAAETDAEFAKITEAANIPIKYFGVDAANKEMRDSYAKNKGIMQRAGLISN</sequence>
<keyword evidence="3" id="KW-1185">Reference proteome</keyword>